<comment type="caution">
    <text evidence="1">The sequence shown here is derived from an EMBL/GenBank/DDBJ whole genome shotgun (WGS) entry which is preliminary data.</text>
</comment>
<dbReference type="Pfam" id="PF08238">
    <property type="entry name" value="Sel1"/>
    <property type="match status" value="2"/>
</dbReference>
<dbReference type="PANTHER" id="PTHR45011">
    <property type="entry name" value="DAP3-BINDING CELL DEATH ENHANCER 1"/>
    <property type="match status" value="1"/>
</dbReference>
<gene>
    <name evidence="1" type="ORF">CKF59_02785</name>
</gene>
<evidence type="ECO:0000313" key="2">
    <source>
        <dbReference type="Proteomes" id="UP000265964"/>
    </source>
</evidence>
<dbReference type="Gene3D" id="1.25.40.10">
    <property type="entry name" value="Tetratricopeptide repeat domain"/>
    <property type="match status" value="1"/>
</dbReference>
<dbReference type="InterPro" id="IPR006597">
    <property type="entry name" value="Sel1-like"/>
</dbReference>
<protein>
    <recommendedName>
        <fullName evidence="3">Sel1 repeat-containing protein</fullName>
    </recommendedName>
</protein>
<dbReference type="EMBL" id="NRJF01000065">
    <property type="protein sequence ID" value="RIY36416.1"/>
    <property type="molecule type" value="Genomic_DNA"/>
</dbReference>
<dbReference type="InterPro" id="IPR052748">
    <property type="entry name" value="ISR_Activator"/>
</dbReference>
<dbReference type="SUPFAM" id="SSF81901">
    <property type="entry name" value="HCP-like"/>
    <property type="match status" value="1"/>
</dbReference>
<reference evidence="1 2" key="1">
    <citation type="submission" date="2017-08" db="EMBL/GenBank/DDBJ databases">
        <title>Reclassification of Bisgaard taxon 37 and 44.</title>
        <authorList>
            <person name="Christensen H."/>
        </authorList>
    </citation>
    <scope>NUCLEOTIDE SEQUENCE [LARGE SCALE GENOMIC DNA]</scope>
    <source>
        <strain evidence="1 2">EEAB3T1</strain>
    </source>
</reference>
<dbReference type="AlphaFoldDB" id="A0A3A1YG51"/>
<accession>A0A3A1YG51</accession>
<keyword evidence="2" id="KW-1185">Reference proteome</keyword>
<dbReference type="InterPro" id="IPR011990">
    <property type="entry name" value="TPR-like_helical_dom_sf"/>
</dbReference>
<evidence type="ECO:0008006" key="3">
    <source>
        <dbReference type="Google" id="ProtNLM"/>
    </source>
</evidence>
<dbReference type="Proteomes" id="UP000265964">
    <property type="component" value="Unassembled WGS sequence"/>
</dbReference>
<evidence type="ECO:0000313" key="1">
    <source>
        <dbReference type="EMBL" id="RIY36416.1"/>
    </source>
</evidence>
<dbReference type="OrthoDB" id="9204495at2"/>
<dbReference type="RefSeq" id="WP_119534464.1">
    <property type="nucleotide sequence ID" value="NZ_NRJF01000065.1"/>
</dbReference>
<dbReference type="SMART" id="SM00671">
    <property type="entry name" value="SEL1"/>
    <property type="match status" value="2"/>
</dbReference>
<name>A0A3A1YG51_9GAMM</name>
<dbReference type="PANTHER" id="PTHR45011:SF1">
    <property type="entry name" value="DAP3-BINDING CELL DEATH ENHANCER 1"/>
    <property type="match status" value="1"/>
</dbReference>
<sequence length="140" mass="16130">MLNKIKTLLTNDNADSQKKPTTLAGLKSLQRAVEAPNELPDAKDAQAIFDYAFYYEFNAPEEELDLERAGYYYQKAANLGHIQAQYRLGKYYANPRRRDGINREKATFWYQKAMKQGHQKAKTALEILKLKKDPEAKISL</sequence>
<organism evidence="1 2">
    <name type="scientific">Psittacicella gerlachiana</name>
    <dbReference type="NCBI Taxonomy" id="2028574"/>
    <lineage>
        <taxon>Bacteria</taxon>
        <taxon>Pseudomonadati</taxon>
        <taxon>Pseudomonadota</taxon>
        <taxon>Gammaproteobacteria</taxon>
        <taxon>Pasteurellales</taxon>
        <taxon>Psittacicellaceae</taxon>
        <taxon>Psittacicella</taxon>
    </lineage>
</organism>
<proteinExistence type="predicted"/>